<dbReference type="InterPro" id="IPR004360">
    <property type="entry name" value="Glyas_Fos-R_dOase_dom"/>
</dbReference>
<dbReference type="GO" id="GO:0004462">
    <property type="term" value="F:lactoylglutathione lyase activity"/>
    <property type="evidence" value="ECO:0007669"/>
    <property type="project" value="InterPro"/>
</dbReference>
<dbReference type="GO" id="GO:0046872">
    <property type="term" value="F:metal ion binding"/>
    <property type="evidence" value="ECO:0007669"/>
    <property type="project" value="UniProtKB-KW"/>
</dbReference>
<evidence type="ECO:0000256" key="1">
    <source>
        <dbReference type="ARBA" id="ARBA00022723"/>
    </source>
</evidence>
<dbReference type="PANTHER" id="PTHR43048:SF3">
    <property type="entry name" value="METHYLMALONYL-COA EPIMERASE, MITOCHONDRIAL"/>
    <property type="match status" value="1"/>
</dbReference>
<proteinExistence type="predicted"/>
<sequence>MVSRARHTGFVVRDIERSLKFYCGILGLTVYKRETEQGEYIEKLVGIKNARVEWVKLNIPGGGLIELLEYHSHPDPEVSRSEGARLARPSGEAAKISQPLSSNRLASGHIALTVENLDALYKTLVAGGYECNSAPLLAPGGKTKILYCHDPDGIIIELIEDLN</sequence>
<dbReference type="InterPro" id="IPR051785">
    <property type="entry name" value="MMCE/EMCE_epimerase"/>
</dbReference>
<dbReference type="Proteomes" id="UP000179106">
    <property type="component" value="Unassembled WGS sequence"/>
</dbReference>
<dbReference type="STRING" id="1802126.A3B25_03245"/>
<dbReference type="PROSITE" id="PS00934">
    <property type="entry name" value="GLYOXALASE_I_1"/>
    <property type="match status" value="1"/>
</dbReference>
<dbReference type="InterPro" id="IPR029068">
    <property type="entry name" value="Glyas_Bleomycin-R_OHBP_Dase"/>
</dbReference>
<dbReference type="Gene3D" id="3.10.180.10">
    <property type="entry name" value="2,3-Dihydroxybiphenyl 1,2-Dioxygenase, domain 1"/>
    <property type="match status" value="1"/>
</dbReference>
<organism evidence="3 4">
    <name type="scientific">Candidatus Ryanbacteria bacterium RIFCSPLOWO2_01_FULL_48_26</name>
    <dbReference type="NCBI Taxonomy" id="1802126"/>
    <lineage>
        <taxon>Bacteria</taxon>
        <taxon>Candidatus Ryaniibacteriota</taxon>
    </lineage>
</organism>
<accession>A0A1G2GSF3</accession>
<name>A0A1G2GSF3_9BACT</name>
<dbReference type="EMBL" id="MHNW01000029">
    <property type="protein sequence ID" value="OGZ53145.1"/>
    <property type="molecule type" value="Genomic_DNA"/>
</dbReference>
<dbReference type="GO" id="GO:0004493">
    <property type="term" value="F:methylmalonyl-CoA epimerase activity"/>
    <property type="evidence" value="ECO:0007669"/>
    <property type="project" value="TreeGrafter"/>
</dbReference>
<evidence type="ECO:0000259" key="2">
    <source>
        <dbReference type="PROSITE" id="PS51819"/>
    </source>
</evidence>
<feature type="domain" description="VOC" evidence="2">
    <location>
        <begin position="4"/>
        <end position="161"/>
    </location>
</feature>
<dbReference type="SUPFAM" id="SSF54593">
    <property type="entry name" value="Glyoxalase/Bleomycin resistance protein/Dihydroxybiphenyl dioxygenase"/>
    <property type="match status" value="1"/>
</dbReference>
<dbReference type="GO" id="GO:0046491">
    <property type="term" value="P:L-methylmalonyl-CoA metabolic process"/>
    <property type="evidence" value="ECO:0007669"/>
    <property type="project" value="TreeGrafter"/>
</dbReference>
<comment type="caution">
    <text evidence="3">The sequence shown here is derived from an EMBL/GenBank/DDBJ whole genome shotgun (WGS) entry which is preliminary data.</text>
</comment>
<dbReference type="Pfam" id="PF00903">
    <property type="entry name" value="Glyoxalase"/>
    <property type="match status" value="1"/>
</dbReference>
<dbReference type="InterPro" id="IPR018146">
    <property type="entry name" value="Glyoxalase_1_CS"/>
</dbReference>
<evidence type="ECO:0000313" key="4">
    <source>
        <dbReference type="Proteomes" id="UP000179106"/>
    </source>
</evidence>
<dbReference type="AlphaFoldDB" id="A0A1G2GSF3"/>
<keyword evidence="1" id="KW-0479">Metal-binding</keyword>
<protein>
    <recommendedName>
        <fullName evidence="2">VOC domain-containing protein</fullName>
    </recommendedName>
</protein>
<gene>
    <name evidence="3" type="ORF">A3B25_03245</name>
</gene>
<dbReference type="PROSITE" id="PS51819">
    <property type="entry name" value="VOC"/>
    <property type="match status" value="1"/>
</dbReference>
<evidence type="ECO:0000313" key="3">
    <source>
        <dbReference type="EMBL" id="OGZ53145.1"/>
    </source>
</evidence>
<dbReference type="InterPro" id="IPR037523">
    <property type="entry name" value="VOC_core"/>
</dbReference>
<dbReference type="PANTHER" id="PTHR43048">
    <property type="entry name" value="METHYLMALONYL-COA EPIMERASE"/>
    <property type="match status" value="1"/>
</dbReference>
<reference evidence="3 4" key="1">
    <citation type="journal article" date="2016" name="Nat. Commun.">
        <title>Thousands of microbial genomes shed light on interconnected biogeochemical processes in an aquifer system.</title>
        <authorList>
            <person name="Anantharaman K."/>
            <person name="Brown C.T."/>
            <person name="Hug L.A."/>
            <person name="Sharon I."/>
            <person name="Castelle C.J."/>
            <person name="Probst A.J."/>
            <person name="Thomas B.C."/>
            <person name="Singh A."/>
            <person name="Wilkins M.J."/>
            <person name="Karaoz U."/>
            <person name="Brodie E.L."/>
            <person name="Williams K.H."/>
            <person name="Hubbard S.S."/>
            <person name="Banfield J.F."/>
        </authorList>
    </citation>
    <scope>NUCLEOTIDE SEQUENCE [LARGE SCALE GENOMIC DNA]</scope>
</reference>